<reference evidence="1 2" key="1">
    <citation type="submission" date="2020-08" db="EMBL/GenBank/DDBJ databases">
        <title>Genomic Encyclopedia of Type Strains, Phase IV (KMG-IV): sequencing the most valuable type-strain genomes for metagenomic binning, comparative biology and taxonomic classification.</title>
        <authorList>
            <person name="Goeker M."/>
        </authorList>
    </citation>
    <scope>NUCLEOTIDE SEQUENCE [LARGE SCALE GENOMIC DNA]</scope>
    <source>
        <strain evidence="1 2">DSM 4737</strain>
    </source>
</reference>
<proteinExistence type="predicted"/>
<protein>
    <submittedName>
        <fullName evidence="1">Uncharacterized protein</fullName>
    </submittedName>
</protein>
<dbReference type="RefSeq" id="WP_183213674.1">
    <property type="nucleotide sequence ID" value="NZ_JACHOR010000004.1"/>
</dbReference>
<organism evidence="1 2">
    <name type="scientific">Brevundimonas variabilis</name>
    <dbReference type="NCBI Taxonomy" id="74312"/>
    <lineage>
        <taxon>Bacteria</taxon>
        <taxon>Pseudomonadati</taxon>
        <taxon>Pseudomonadota</taxon>
        <taxon>Alphaproteobacteria</taxon>
        <taxon>Caulobacterales</taxon>
        <taxon>Caulobacteraceae</taxon>
        <taxon>Brevundimonas</taxon>
    </lineage>
</organism>
<comment type="caution">
    <text evidence="1">The sequence shown here is derived from an EMBL/GenBank/DDBJ whole genome shotgun (WGS) entry which is preliminary data.</text>
</comment>
<keyword evidence="2" id="KW-1185">Reference proteome</keyword>
<dbReference type="EMBL" id="JACHOR010000004">
    <property type="protein sequence ID" value="MBB5746692.1"/>
    <property type="molecule type" value="Genomic_DNA"/>
</dbReference>
<evidence type="ECO:0000313" key="2">
    <source>
        <dbReference type="Proteomes" id="UP000545037"/>
    </source>
</evidence>
<dbReference type="AlphaFoldDB" id="A0A7W9CJD8"/>
<dbReference type="Proteomes" id="UP000545037">
    <property type="component" value="Unassembled WGS sequence"/>
</dbReference>
<gene>
    <name evidence="1" type="ORF">GGR13_002299</name>
</gene>
<name>A0A7W9CJD8_9CAUL</name>
<accession>A0A7W9CJD8</accession>
<sequence>MQQAPTSPLGADLSGLTARLASARLTDDQARQIIASPEAHRAFIASLCAGMSRAAGKRS</sequence>
<evidence type="ECO:0000313" key="1">
    <source>
        <dbReference type="EMBL" id="MBB5746692.1"/>
    </source>
</evidence>